<dbReference type="GO" id="GO:0016887">
    <property type="term" value="F:ATP hydrolysis activity"/>
    <property type="evidence" value="ECO:0007669"/>
    <property type="project" value="InterPro"/>
</dbReference>
<keyword evidence="2" id="KW-0547">Nucleotide-binding</keyword>
<dbReference type="SUPFAM" id="SSF52540">
    <property type="entry name" value="P-loop containing nucleoside triphosphate hydrolases"/>
    <property type="match status" value="1"/>
</dbReference>
<name>A0A3D9SH42_9BACL</name>
<sequence>MFEIKQLAKRPFHMNKTDDKYLLSNISAEVVRGEWISLLGASGQGKSTLLRMFSLLHSPDEGDMLLEGISFRNQHPRFWRKQICYVAQQAVMLTGTVEDNLKVPSQLHQLTYDSQLAKRLLAAAKLSDVDLKKDARELSGGQMQRIALIRSLMLRPTVLLLDEVTSSLDVTNTLAIEELLKDWHRNEGTIMIGITHDLKQAERVSTRTWFLAEGTILEDAPAKQFFISPSTEAASQFIISGQAEVLAT</sequence>
<evidence type="ECO:0000313" key="5">
    <source>
        <dbReference type="EMBL" id="REE91605.1"/>
    </source>
</evidence>
<dbReference type="InterPro" id="IPR027417">
    <property type="entry name" value="P-loop_NTPase"/>
</dbReference>
<dbReference type="PANTHER" id="PTHR43423:SF1">
    <property type="entry name" value="ABC TRANSPORTER I FAMILY MEMBER 17"/>
    <property type="match status" value="1"/>
</dbReference>
<dbReference type="InterPro" id="IPR003439">
    <property type="entry name" value="ABC_transporter-like_ATP-bd"/>
</dbReference>
<feature type="domain" description="ABC transporter" evidence="4">
    <location>
        <begin position="2"/>
        <end position="238"/>
    </location>
</feature>
<evidence type="ECO:0000256" key="1">
    <source>
        <dbReference type="ARBA" id="ARBA00022448"/>
    </source>
</evidence>
<accession>A0A3D9SH42</accession>
<keyword evidence="3 5" id="KW-0067">ATP-binding</keyword>
<dbReference type="Proteomes" id="UP000256304">
    <property type="component" value="Unassembled WGS sequence"/>
</dbReference>
<dbReference type="Pfam" id="PF00005">
    <property type="entry name" value="ABC_tran"/>
    <property type="match status" value="1"/>
</dbReference>
<organism evidence="5 6">
    <name type="scientific">Paenibacillus taihuensis</name>
    <dbReference type="NCBI Taxonomy" id="1156355"/>
    <lineage>
        <taxon>Bacteria</taxon>
        <taxon>Bacillati</taxon>
        <taxon>Bacillota</taxon>
        <taxon>Bacilli</taxon>
        <taxon>Bacillales</taxon>
        <taxon>Paenibacillaceae</taxon>
        <taxon>Paenibacillus</taxon>
    </lineage>
</organism>
<dbReference type="PROSITE" id="PS00211">
    <property type="entry name" value="ABC_TRANSPORTER_1"/>
    <property type="match status" value="1"/>
</dbReference>
<protein>
    <submittedName>
        <fullName evidence="5">Putative ABC transport system ATP-binding protein</fullName>
    </submittedName>
</protein>
<evidence type="ECO:0000259" key="4">
    <source>
        <dbReference type="PROSITE" id="PS50893"/>
    </source>
</evidence>
<dbReference type="PROSITE" id="PS50893">
    <property type="entry name" value="ABC_TRANSPORTER_2"/>
    <property type="match status" value="1"/>
</dbReference>
<dbReference type="GO" id="GO:0005524">
    <property type="term" value="F:ATP binding"/>
    <property type="evidence" value="ECO:0007669"/>
    <property type="project" value="UniProtKB-KW"/>
</dbReference>
<dbReference type="RefSeq" id="WP_245995844.1">
    <property type="nucleotide sequence ID" value="NZ_QTTN01000004.1"/>
</dbReference>
<proteinExistence type="predicted"/>
<comment type="caution">
    <text evidence="5">The sequence shown here is derived from an EMBL/GenBank/DDBJ whole genome shotgun (WGS) entry which is preliminary data.</text>
</comment>
<dbReference type="InterPro" id="IPR003593">
    <property type="entry name" value="AAA+_ATPase"/>
</dbReference>
<evidence type="ECO:0000256" key="3">
    <source>
        <dbReference type="ARBA" id="ARBA00022840"/>
    </source>
</evidence>
<gene>
    <name evidence="5" type="ORF">A8990_104113</name>
</gene>
<keyword evidence="6" id="KW-1185">Reference proteome</keyword>
<dbReference type="EMBL" id="QTTN01000004">
    <property type="protein sequence ID" value="REE91605.1"/>
    <property type="molecule type" value="Genomic_DNA"/>
</dbReference>
<evidence type="ECO:0000256" key="2">
    <source>
        <dbReference type="ARBA" id="ARBA00022741"/>
    </source>
</evidence>
<dbReference type="InterPro" id="IPR017871">
    <property type="entry name" value="ABC_transporter-like_CS"/>
</dbReference>
<dbReference type="SMART" id="SM00382">
    <property type="entry name" value="AAA"/>
    <property type="match status" value="1"/>
</dbReference>
<dbReference type="PANTHER" id="PTHR43423">
    <property type="entry name" value="ABC TRANSPORTER I FAMILY MEMBER 17"/>
    <property type="match status" value="1"/>
</dbReference>
<keyword evidence="1" id="KW-0813">Transport</keyword>
<dbReference type="AlphaFoldDB" id="A0A3D9SH42"/>
<evidence type="ECO:0000313" key="6">
    <source>
        <dbReference type="Proteomes" id="UP000256304"/>
    </source>
</evidence>
<reference evidence="5 6" key="1">
    <citation type="submission" date="2018-08" db="EMBL/GenBank/DDBJ databases">
        <title>Genomic Encyclopedia of Type Strains, Phase III (KMG-III): the genomes of soil and plant-associated and newly described type strains.</title>
        <authorList>
            <person name="Whitman W."/>
        </authorList>
    </citation>
    <scope>NUCLEOTIDE SEQUENCE [LARGE SCALE GENOMIC DNA]</scope>
    <source>
        <strain evidence="5 6">CGMCC 1.10966</strain>
    </source>
</reference>
<dbReference type="Gene3D" id="3.40.50.300">
    <property type="entry name" value="P-loop containing nucleotide triphosphate hydrolases"/>
    <property type="match status" value="1"/>
</dbReference>